<comment type="caution">
    <text evidence="1">The sequence shown here is derived from an EMBL/GenBank/DDBJ whole genome shotgun (WGS) entry which is preliminary data.</text>
</comment>
<accession>M5CEP0</accession>
<gene>
    <name evidence="1" type="ORF">BN14_11818</name>
</gene>
<dbReference type="EMBL" id="CAOJ01017410">
    <property type="protein sequence ID" value="CCO37660.1"/>
    <property type="molecule type" value="Genomic_DNA"/>
</dbReference>
<dbReference type="HOGENOM" id="CLU_1518886_0_0_1"/>
<evidence type="ECO:0000313" key="1">
    <source>
        <dbReference type="EMBL" id="CCO37660.1"/>
    </source>
</evidence>
<dbReference type="Proteomes" id="UP000012065">
    <property type="component" value="Unassembled WGS sequence"/>
</dbReference>
<evidence type="ECO:0000313" key="2">
    <source>
        <dbReference type="Proteomes" id="UP000012065"/>
    </source>
</evidence>
<name>M5CEP0_THACB</name>
<reference evidence="1 2" key="1">
    <citation type="journal article" date="2013" name="J. Biotechnol.">
        <title>Establishment and interpretation of the genome sequence of the phytopathogenic fungus Rhizoctonia solani AG1-IB isolate 7/3/14.</title>
        <authorList>
            <person name="Wibberg D.W."/>
            <person name="Jelonek L.J."/>
            <person name="Rupp O.R."/>
            <person name="Hennig M.H."/>
            <person name="Eikmeyer F.E."/>
            <person name="Goesmann A.G."/>
            <person name="Hartmann A.H."/>
            <person name="Borriss R.B."/>
            <person name="Grosch R.G."/>
            <person name="Puehler A.P."/>
            <person name="Schlueter A.S."/>
        </authorList>
    </citation>
    <scope>NUCLEOTIDE SEQUENCE [LARGE SCALE GENOMIC DNA]</scope>
    <source>
        <strain evidence="2">AG1-IB / isolate 7/3/14</strain>
    </source>
</reference>
<dbReference type="AlphaFoldDB" id="M5CEP0"/>
<proteinExistence type="predicted"/>
<sequence>MPFQVFTELPDDSSADKWAFRCLMFYAEPIDPSRGMNPWLMHIAQIHIETQEWRFITIQRSIKEGKLLGIRVVPALKCKPEGVVAEMKFWLTPFFRVNQASKEPERVEYTHTALMRQLRDRRIQDYYFSGPNFAQRFVNLVMHSKFIAPDSVLKFISKMDKAYVDYNVPVLGPQPEV</sequence>
<protein>
    <submittedName>
        <fullName evidence="1">Uncharacterized protein</fullName>
    </submittedName>
</protein>
<organism evidence="1 2">
    <name type="scientific">Thanatephorus cucumeris (strain AG1-IB / isolate 7/3/14)</name>
    <name type="common">Lettuce bottom rot fungus</name>
    <name type="synonym">Rhizoctonia solani</name>
    <dbReference type="NCBI Taxonomy" id="1108050"/>
    <lineage>
        <taxon>Eukaryota</taxon>
        <taxon>Fungi</taxon>
        <taxon>Dikarya</taxon>
        <taxon>Basidiomycota</taxon>
        <taxon>Agaricomycotina</taxon>
        <taxon>Agaricomycetes</taxon>
        <taxon>Cantharellales</taxon>
        <taxon>Ceratobasidiaceae</taxon>
        <taxon>Rhizoctonia</taxon>
        <taxon>Rhizoctonia solani AG-1</taxon>
    </lineage>
</organism>